<evidence type="ECO:0000313" key="1">
    <source>
        <dbReference type="EMBL" id="KAF1690916.1"/>
    </source>
</evidence>
<comment type="caution">
    <text evidence="1">The sequence shown here is derived from an EMBL/GenBank/DDBJ whole genome shotgun (WGS) entry which is preliminary data.</text>
</comment>
<sequence length="216" mass="23063">MPAGYRNSAGVDFDELFDPYEQGEKPAPTGYRTSDGADLCERYAPLAYGSKGPDVGYRNSAGLDLSNLWAARGTAQYITWNLPPIVAAGNSNQLHPNGHASFELRNNGEIWTYVNNPGAVANKLANYVSDPSKLSQYEVLVTKTSGNATVENAGSWQNLGTSRWFGYDVNVLDTTYTAVCTVQIRKVGTTTIVASTTASLSARWSSAGGGGPPILE</sequence>
<evidence type="ECO:0000313" key="2">
    <source>
        <dbReference type="Proteomes" id="UP000717981"/>
    </source>
</evidence>
<dbReference type="AlphaFoldDB" id="A0A921NYF2"/>
<dbReference type="RefSeq" id="WP_162123042.1">
    <property type="nucleotide sequence ID" value="NZ_PDWK01000001.1"/>
</dbReference>
<reference evidence="1" key="1">
    <citation type="submission" date="2017-10" db="EMBL/GenBank/DDBJ databases">
        <title>Whole genome sequencing of members of genus Pseudoxanthomonas.</title>
        <authorList>
            <person name="Kumar S."/>
            <person name="Bansal K."/>
            <person name="Kaur A."/>
            <person name="Patil P."/>
            <person name="Sharma S."/>
            <person name="Patil P.B."/>
        </authorList>
    </citation>
    <scope>NUCLEOTIDE SEQUENCE</scope>
    <source>
        <strain evidence="1">DSM 22914</strain>
    </source>
</reference>
<organism evidence="1 2">
    <name type="scientific">Pseudoxanthomonas taiwanensis</name>
    <dbReference type="NCBI Taxonomy" id="176598"/>
    <lineage>
        <taxon>Bacteria</taxon>
        <taxon>Pseudomonadati</taxon>
        <taxon>Pseudomonadota</taxon>
        <taxon>Gammaproteobacteria</taxon>
        <taxon>Lysobacterales</taxon>
        <taxon>Lysobacteraceae</taxon>
        <taxon>Pseudoxanthomonas</taxon>
    </lineage>
</organism>
<proteinExistence type="predicted"/>
<dbReference type="OrthoDB" id="6001224at2"/>
<gene>
    <name evidence="1" type="ORF">CR938_00090</name>
</gene>
<dbReference type="Proteomes" id="UP000717981">
    <property type="component" value="Unassembled WGS sequence"/>
</dbReference>
<keyword evidence="2" id="KW-1185">Reference proteome</keyword>
<protein>
    <submittedName>
        <fullName evidence="1">Uncharacterized protein</fullName>
    </submittedName>
</protein>
<name>A0A921NYF2_9GAMM</name>
<dbReference type="EMBL" id="PDWK01000001">
    <property type="protein sequence ID" value="KAF1690916.1"/>
    <property type="molecule type" value="Genomic_DNA"/>
</dbReference>
<accession>A0A921NYF2</accession>